<proteinExistence type="predicted"/>
<name>A0A2V3PKV9_9BACT</name>
<dbReference type="InterPro" id="IPR024265">
    <property type="entry name" value="DUF3788"/>
</dbReference>
<reference evidence="1 2" key="1">
    <citation type="submission" date="2018-03" db="EMBL/GenBank/DDBJ databases">
        <title>Genomic Encyclopedia of Archaeal and Bacterial Type Strains, Phase II (KMG-II): from individual species to whole genera.</title>
        <authorList>
            <person name="Goeker M."/>
        </authorList>
    </citation>
    <scope>NUCLEOTIDE SEQUENCE [LARGE SCALE GENOMIC DNA]</scope>
    <source>
        <strain evidence="1 2">DSM 100214</strain>
    </source>
</reference>
<dbReference type="Pfam" id="PF12663">
    <property type="entry name" value="DUF3788"/>
    <property type="match status" value="1"/>
</dbReference>
<organism evidence="1 2">
    <name type="scientific">Dysgonomonas alginatilytica</name>
    <dbReference type="NCBI Taxonomy" id="1605892"/>
    <lineage>
        <taxon>Bacteria</taxon>
        <taxon>Pseudomonadati</taxon>
        <taxon>Bacteroidota</taxon>
        <taxon>Bacteroidia</taxon>
        <taxon>Bacteroidales</taxon>
        <taxon>Dysgonomonadaceae</taxon>
        <taxon>Dysgonomonas</taxon>
    </lineage>
</organism>
<dbReference type="RefSeq" id="WP_245904138.1">
    <property type="nucleotide sequence ID" value="NZ_QICL01000040.1"/>
</dbReference>
<keyword evidence="2" id="KW-1185">Reference proteome</keyword>
<comment type="caution">
    <text evidence="1">The sequence shown here is derived from an EMBL/GenBank/DDBJ whole genome shotgun (WGS) entry which is preliminary data.</text>
</comment>
<evidence type="ECO:0000313" key="1">
    <source>
        <dbReference type="EMBL" id="PXV58938.1"/>
    </source>
</evidence>
<dbReference type="Proteomes" id="UP000247973">
    <property type="component" value="Unassembled WGS sequence"/>
</dbReference>
<gene>
    <name evidence="1" type="ORF">CLV62_14013</name>
</gene>
<accession>A0A2V3PKV9</accession>
<sequence>MAMEAQMLLRNSEIFPSDKVLKDTLGDDVYSILESLLRTITSEEYGLTIEWRFYNDGKAWFGKVIHKKKTILWLSVWEGFFKTGFYFTEKHLEAIAALDISEKIKEEFCIMKPVGKLFPMIFNINSGNQLLDLLTVIRFKKSLK</sequence>
<protein>
    <submittedName>
        <fullName evidence="1">Uncharacterized protein DUF3788</fullName>
    </submittedName>
</protein>
<dbReference type="AlphaFoldDB" id="A0A2V3PKV9"/>
<evidence type="ECO:0000313" key="2">
    <source>
        <dbReference type="Proteomes" id="UP000247973"/>
    </source>
</evidence>
<dbReference type="EMBL" id="QICL01000040">
    <property type="protein sequence ID" value="PXV58938.1"/>
    <property type="molecule type" value="Genomic_DNA"/>
</dbReference>